<protein>
    <submittedName>
        <fullName evidence="1">Uncharacterized protein</fullName>
    </submittedName>
</protein>
<reference evidence="1 2" key="1">
    <citation type="journal article" date="2019" name="PLoS Biol.">
        <title>Sex chromosomes control vertical transmission of feminizing Wolbachia symbionts in an isopod.</title>
        <authorList>
            <person name="Becking T."/>
            <person name="Chebbi M.A."/>
            <person name="Giraud I."/>
            <person name="Moumen B."/>
            <person name="Laverre T."/>
            <person name="Caubet Y."/>
            <person name="Peccoud J."/>
            <person name="Gilbert C."/>
            <person name="Cordaux R."/>
        </authorList>
    </citation>
    <scope>NUCLEOTIDE SEQUENCE [LARGE SCALE GENOMIC DNA]</scope>
    <source>
        <strain evidence="1">ANa2</strain>
        <tissue evidence="1">Whole body excluding digestive tract and cuticle</tissue>
    </source>
</reference>
<gene>
    <name evidence="1" type="ORF">Anas_06329</name>
</gene>
<evidence type="ECO:0000313" key="1">
    <source>
        <dbReference type="EMBL" id="KAB7496570.1"/>
    </source>
</evidence>
<keyword evidence="2" id="KW-1185">Reference proteome</keyword>
<dbReference type="AlphaFoldDB" id="A0A5N5SV66"/>
<organism evidence="1 2">
    <name type="scientific">Armadillidium nasatum</name>
    <dbReference type="NCBI Taxonomy" id="96803"/>
    <lineage>
        <taxon>Eukaryota</taxon>
        <taxon>Metazoa</taxon>
        <taxon>Ecdysozoa</taxon>
        <taxon>Arthropoda</taxon>
        <taxon>Crustacea</taxon>
        <taxon>Multicrustacea</taxon>
        <taxon>Malacostraca</taxon>
        <taxon>Eumalacostraca</taxon>
        <taxon>Peracarida</taxon>
        <taxon>Isopoda</taxon>
        <taxon>Oniscidea</taxon>
        <taxon>Crinocheta</taxon>
        <taxon>Armadillidiidae</taxon>
        <taxon>Armadillidium</taxon>
    </lineage>
</organism>
<accession>A0A5N5SV66</accession>
<comment type="caution">
    <text evidence="1">The sequence shown here is derived from an EMBL/GenBank/DDBJ whole genome shotgun (WGS) entry which is preliminary data.</text>
</comment>
<proteinExistence type="predicted"/>
<sequence>MIKASRLSLPLYNITSNTLKLIRNTSKKTIYNCSVTCSKNAAQLVEGVRRYETLKILGKLHFGRNPKIELFFISSLMNVVETCGLVHFKENEKLFKSLKALF</sequence>
<name>A0A5N5SV66_9CRUS</name>
<dbReference type="Proteomes" id="UP000326759">
    <property type="component" value="Unassembled WGS sequence"/>
</dbReference>
<dbReference type="EMBL" id="SEYY01021236">
    <property type="protein sequence ID" value="KAB7496570.1"/>
    <property type="molecule type" value="Genomic_DNA"/>
</dbReference>
<evidence type="ECO:0000313" key="2">
    <source>
        <dbReference type="Proteomes" id="UP000326759"/>
    </source>
</evidence>